<evidence type="ECO:0000256" key="2">
    <source>
        <dbReference type="ARBA" id="ARBA00022801"/>
    </source>
</evidence>
<accession>A0A1S3I3E8</accession>
<dbReference type="PROSITE" id="PS01182">
    <property type="entry name" value="GLYCOSYL_HYDROL_F35"/>
    <property type="match status" value="1"/>
</dbReference>
<keyword evidence="7" id="KW-1133">Transmembrane helix</keyword>
<dbReference type="AlphaFoldDB" id="A0A1S3I3E8"/>
<feature type="active site" description="Proton donor" evidence="4">
    <location>
        <position position="216"/>
    </location>
</feature>
<dbReference type="Pfam" id="PF01301">
    <property type="entry name" value="Glyco_hydro_35"/>
    <property type="match status" value="1"/>
</dbReference>
<dbReference type="Gene3D" id="3.20.20.80">
    <property type="entry name" value="Glycosidases"/>
    <property type="match status" value="1"/>
</dbReference>
<dbReference type="FunFam" id="2.60.120.260:FF:000049">
    <property type="entry name" value="Beta-galactosidase"/>
    <property type="match status" value="1"/>
</dbReference>
<evidence type="ECO:0000256" key="3">
    <source>
        <dbReference type="ARBA" id="ARBA00023295"/>
    </source>
</evidence>
<keyword evidence="7" id="KW-0812">Transmembrane</keyword>
<name>A0A1S3I3E8_LINAN</name>
<dbReference type="PIRSF" id="PIRSF006336">
    <property type="entry name" value="B-gal"/>
    <property type="match status" value="1"/>
</dbReference>
<dbReference type="EC" id="3.2.1.23" evidence="5"/>
<evidence type="ECO:0000259" key="10">
    <source>
        <dbReference type="Pfam" id="PF21467"/>
    </source>
</evidence>
<proteinExistence type="inferred from homology"/>
<keyword evidence="7" id="KW-0472">Membrane</keyword>
<dbReference type="GO" id="GO:0004565">
    <property type="term" value="F:beta-galactosidase activity"/>
    <property type="evidence" value="ECO:0007669"/>
    <property type="project" value="UniProtKB-EC"/>
</dbReference>
<gene>
    <name evidence="12" type="primary">LOC106160678</name>
</gene>
<evidence type="ECO:0000256" key="4">
    <source>
        <dbReference type="PIRSR" id="PIRSR006336-1"/>
    </source>
</evidence>
<dbReference type="PRINTS" id="PR00742">
    <property type="entry name" value="GLHYDRLASE35"/>
</dbReference>
<evidence type="ECO:0000256" key="5">
    <source>
        <dbReference type="RuleBase" id="RU000675"/>
    </source>
</evidence>
<dbReference type="InterPro" id="IPR017853">
    <property type="entry name" value="GH"/>
</dbReference>
<dbReference type="SUPFAM" id="SSF51445">
    <property type="entry name" value="(Trans)glycosidases"/>
    <property type="match status" value="1"/>
</dbReference>
<dbReference type="PANTHER" id="PTHR23421">
    <property type="entry name" value="BETA-GALACTOSIDASE RELATED"/>
    <property type="match status" value="1"/>
</dbReference>
<dbReference type="SUPFAM" id="SSF49785">
    <property type="entry name" value="Galactose-binding domain-like"/>
    <property type="match status" value="1"/>
</dbReference>
<evidence type="ECO:0000313" key="11">
    <source>
        <dbReference type="Proteomes" id="UP000085678"/>
    </source>
</evidence>
<dbReference type="GO" id="GO:0005975">
    <property type="term" value="P:carbohydrate metabolic process"/>
    <property type="evidence" value="ECO:0007669"/>
    <property type="project" value="InterPro"/>
</dbReference>
<dbReference type="InterPro" id="IPR026283">
    <property type="entry name" value="B-gal_1-like"/>
</dbReference>
<evidence type="ECO:0000259" key="8">
    <source>
        <dbReference type="Pfam" id="PF01301"/>
    </source>
</evidence>
<dbReference type="InterPro" id="IPR008979">
    <property type="entry name" value="Galactose-bd-like_sf"/>
</dbReference>
<feature type="transmembrane region" description="Helical" evidence="7">
    <location>
        <begin position="21"/>
        <end position="48"/>
    </location>
</feature>
<dbReference type="InterPro" id="IPR048912">
    <property type="entry name" value="BetaGal1-like_ABD1"/>
</dbReference>
<dbReference type="InParanoid" id="A0A1S3I3E8"/>
<feature type="domain" description="Beta-galactosidase 1-like first all-beta" evidence="9">
    <location>
        <begin position="444"/>
        <end position="558"/>
    </location>
</feature>
<keyword evidence="3 5" id="KW-0326">Glycosidase</keyword>
<evidence type="ECO:0000313" key="12">
    <source>
        <dbReference type="RefSeq" id="XP_013392795.1"/>
    </source>
</evidence>
<dbReference type="RefSeq" id="XP_013392795.1">
    <property type="nucleotide sequence ID" value="XM_013537341.1"/>
</dbReference>
<dbReference type="KEGG" id="lak:106160678"/>
<dbReference type="STRING" id="7574.A0A1S3I3E8"/>
<dbReference type="InterPro" id="IPR031330">
    <property type="entry name" value="Gly_Hdrlase_35_cat"/>
</dbReference>
<feature type="domain" description="Beta-galactosidase galactose-binding" evidence="10">
    <location>
        <begin position="586"/>
        <end position="643"/>
    </location>
</feature>
<reference evidence="12" key="1">
    <citation type="submission" date="2025-08" db="UniProtKB">
        <authorList>
            <consortium name="RefSeq"/>
        </authorList>
    </citation>
    <scope>IDENTIFICATION</scope>
    <source>
        <tissue evidence="12">Gonads</tissue>
    </source>
</reference>
<feature type="domain" description="Glycoside hydrolase 35 catalytic" evidence="8">
    <location>
        <begin position="68"/>
        <end position="376"/>
    </location>
</feature>
<dbReference type="FunFam" id="3.20.20.80:FF:000115">
    <property type="entry name" value="Beta-galactosidase"/>
    <property type="match status" value="1"/>
</dbReference>
<dbReference type="GeneID" id="106160678"/>
<evidence type="ECO:0000256" key="1">
    <source>
        <dbReference type="ARBA" id="ARBA00009809"/>
    </source>
</evidence>
<sequence>MLQTEEKSQEEMWTRRRPKRTFVLHAYGLPLRRIVICTLIVLGLWYVLRPYFRIKRSPLGLRAHDKTLYLDGEPFKLLSGEVHYFRVVPEYWKHSLLMVKAAGLNTVSTYVPWNLHEEIKGKFNFKDGLLDIVQYLQLAQEVGLYVVLRPGPYICAEWEFGGMPSWLLNDPSMKVRSTYPPFLKAVDNYFSELIPLVAGLQYSRGGPIIAFQIENEYGAYEQDKKYLEALKDSLLKYGVEELMLTADPAEHLEKGSLPGVLPTATFNTISRGDLAFKNIAALSPEWPLVTMEFWPGWYDVWGSKHNTMKDEEMEAVLSFILKSGSSVNFYMFHGGTNFGFMNGAYYPSYVATVTSYDYDAPVNEQGEANTKFTKIIETLFKNVPESVSSTLPPIPPARPVEKYGTLEIEKYLLLDDMVKRMKAIYGIEAVPMEFLGQVNNGGGQGYGFILYRTEITKGGKLKFSDTVRDRAVVLLNGTEIATFNLNKKDMVVAIKGPNKPQNKTTYVLDVLVENMGRLNSMGYYNGTKVPFESQRKGITSTVYLDKAVLIDWDHYPLEFRKPFLTSMLSSGDWSPYKDVVGTPGMFYTRLTVTKHPPCDTFIDMKGWKKGVVFVNGFNLGRYWEIGPQRTLYLPGPLLRTGNNEILIFELHGSKPTITFKDKPQLDL</sequence>
<dbReference type="OrthoDB" id="1657402at2759"/>
<dbReference type="InterPro" id="IPR001944">
    <property type="entry name" value="Glycoside_Hdrlase_35"/>
</dbReference>
<evidence type="ECO:0000259" key="9">
    <source>
        <dbReference type="Pfam" id="PF21317"/>
    </source>
</evidence>
<dbReference type="Pfam" id="PF21317">
    <property type="entry name" value="BetaGal_ABD_1"/>
    <property type="match status" value="1"/>
</dbReference>
<comment type="catalytic activity">
    <reaction evidence="5">
        <text>Hydrolysis of terminal non-reducing beta-D-galactose residues in beta-D-galactosides.</text>
        <dbReference type="EC" id="3.2.1.23"/>
    </reaction>
</comment>
<keyword evidence="2 5" id="KW-0378">Hydrolase</keyword>
<dbReference type="InterPro" id="IPR048913">
    <property type="entry name" value="BetaGal_gal-bd"/>
</dbReference>
<dbReference type="InterPro" id="IPR019801">
    <property type="entry name" value="Glyco_hydro_35_CS"/>
</dbReference>
<feature type="active site" description="Nucleophile" evidence="4">
    <location>
        <position position="292"/>
    </location>
</feature>
<keyword evidence="11" id="KW-1185">Reference proteome</keyword>
<protein>
    <recommendedName>
        <fullName evidence="5">Beta-galactosidase</fullName>
        <ecNumber evidence="5">3.2.1.23</ecNumber>
    </recommendedName>
</protein>
<organism evidence="11 12">
    <name type="scientific">Lingula anatina</name>
    <name type="common">Brachiopod</name>
    <name type="synonym">Lingula unguis</name>
    <dbReference type="NCBI Taxonomy" id="7574"/>
    <lineage>
        <taxon>Eukaryota</taxon>
        <taxon>Metazoa</taxon>
        <taxon>Spiralia</taxon>
        <taxon>Lophotrochozoa</taxon>
        <taxon>Brachiopoda</taxon>
        <taxon>Linguliformea</taxon>
        <taxon>Lingulata</taxon>
        <taxon>Lingulida</taxon>
        <taxon>Linguloidea</taxon>
        <taxon>Lingulidae</taxon>
        <taxon>Lingula</taxon>
    </lineage>
</organism>
<evidence type="ECO:0000256" key="6">
    <source>
        <dbReference type="RuleBase" id="RU003679"/>
    </source>
</evidence>
<dbReference type="Proteomes" id="UP000085678">
    <property type="component" value="Unplaced"/>
</dbReference>
<comment type="similarity">
    <text evidence="1 6">Belongs to the glycosyl hydrolase 35 family.</text>
</comment>
<evidence type="ECO:0000256" key="7">
    <source>
        <dbReference type="SAM" id="Phobius"/>
    </source>
</evidence>
<dbReference type="Gene3D" id="2.60.120.260">
    <property type="entry name" value="Galactose-binding domain-like"/>
    <property type="match status" value="2"/>
</dbReference>
<dbReference type="Pfam" id="PF21467">
    <property type="entry name" value="BetaGal_gal-bd"/>
    <property type="match status" value="1"/>
</dbReference>